<dbReference type="InterPro" id="IPR035897">
    <property type="entry name" value="Toll_tir_struct_dom_sf"/>
</dbReference>
<keyword evidence="2" id="KW-1185">Reference proteome</keyword>
<dbReference type="Proteomes" id="UP001495910">
    <property type="component" value="Unassembled WGS sequence"/>
</dbReference>
<gene>
    <name evidence="1" type="ORF">V8G57_09070</name>
</gene>
<comment type="caution">
    <text evidence="1">The sequence shown here is derived from an EMBL/GenBank/DDBJ whole genome shotgun (WGS) entry which is preliminary data.</text>
</comment>
<evidence type="ECO:0000313" key="1">
    <source>
        <dbReference type="EMBL" id="MEM4987535.1"/>
    </source>
</evidence>
<dbReference type="EMBL" id="JBANDC010000005">
    <property type="protein sequence ID" value="MEM4987535.1"/>
    <property type="molecule type" value="Genomic_DNA"/>
</dbReference>
<evidence type="ECO:0000313" key="2">
    <source>
        <dbReference type="Proteomes" id="UP001495910"/>
    </source>
</evidence>
<sequence>MTIPKYDYDVAISFGYKDEPFANKLHSLLEGRLKLFLYSKEQEKLAGTDGEAKFNEVFGKTAKLVVILYREAWGHTPFTRFEETAIRNRAYSEGYDFAVFIPMDDSEKQKVPAWVPKNRLYIGLERWGIEAACAVIEARFSELGGEIHEESVAEMAAKVAEAIGYEERRQKHLNSHEGVQAQRLSFDEVREKLIEGVATIQKTLPAINLHEKHNGESGGAIIFLSDPTGMSVNWRPEYANVMRDSKLKATFWKGHPPYPGVTHWEKPVEGASITFAPDLTEDGRPAWKQTNKVGDVLLSPNGVADVILKWFLAKCQKG</sequence>
<accession>A0ABU9PU61</accession>
<dbReference type="RefSeq" id="WP_342829085.1">
    <property type="nucleotide sequence ID" value="NZ_JBANDC010000005.1"/>
</dbReference>
<dbReference type="SUPFAM" id="SSF52200">
    <property type="entry name" value="Toll/Interleukin receptor TIR domain"/>
    <property type="match status" value="1"/>
</dbReference>
<protein>
    <recommendedName>
        <fullName evidence="3">TIR domain-containing protein</fullName>
    </recommendedName>
</protein>
<organism evidence="1 2">
    <name type="scientific">Collimonas rhizosphaerae</name>
    <dbReference type="NCBI Taxonomy" id="3126357"/>
    <lineage>
        <taxon>Bacteria</taxon>
        <taxon>Pseudomonadati</taxon>
        <taxon>Pseudomonadota</taxon>
        <taxon>Betaproteobacteria</taxon>
        <taxon>Burkholderiales</taxon>
        <taxon>Oxalobacteraceae</taxon>
        <taxon>Collimonas</taxon>
    </lineage>
</organism>
<evidence type="ECO:0008006" key="3">
    <source>
        <dbReference type="Google" id="ProtNLM"/>
    </source>
</evidence>
<proteinExistence type="predicted"/>
<name>A0ABU9PU61_9BURK</name>
<dbReference type="Gene3D" id="3.40.50.10140">
    <property type="entry name" value="Toll/interleukin-1 receptor homology (TIR) domain"/>
    <property type="match status" value="1"/>
</dbReference>
<reference evidence="1 2" key="1">
    <citation type="submission" date="2024-02" db="EMBL/GenBank/DDBJ databases">
        <title>Draft genome sequence of Collimonas sp. strain H4R21, an effective mineral-weathering bacterial strain isolated from the beech rhizosphere.</title>
        <authorList>
            <person name="Morin E."/>
            <person name="Uroz S."/>
            <person name="Leveau J.H.J."/>
            <person name="Kumar R."/>
            <person name="Rey M.W."/>
            <person name="Pham J."/>
        </authorList>
    </citation>
    <scope>NUCLEOTIDE SEQUENCE [LARGE SCALE GENOMIC DNA]</scope>
    <source>
        <strain evidence="1 2">H4R21</strain>
    </source>
</reference>